<feature type="compositionally biased region" description="Polar residues" evidence="2">
    <location>
        <begin position="1"/>
        <end position="11"/>
    </location>
</feature>
<evidence type="ECO:0000313" key="3">
    <source>
        <dbReference type="EMBL" id="EEQ97170.1"/>
    </source>
</evidence>
<keyword evidence="1" id="KW-0175">Coiled coil</keyword>
<proteinExistence type="predicted"/>
<keyword evidence="4" id="KW-1185">Reference proteome</keyword>
<dbReference type="GeneID" id="9054222"/>
<reference evidence="3 4" key="1">
    <citation type="submission" date="2008-07" db="EMBL/GenBank/DDBJ databases">
        <authorList>
            <person name="El-Sayed N."/>
            <person name="Caler E."/>
            <person name="Inman J."/>
            <person name="Amedeo P."/>
            <person name="Hass B."/>
            <person name="Wortman J."/>
        </authorList>
    </citation>
    <scope>NUCLEOTIDE SEQUENCE [LARGE SCALE GENOMIC DNA]</scope>
    <source>
        <strain evidence="4">ATCC 50983 / TXsc</strain>
    </source>
</reference>
<gene>
    <name evidence="3" type="ORF">Pmar_PMAR005471</name>
</gene>
<dbReference type="InParanoid" id="C5M1H2"/>
<feature type="region of interest" description="Disordered" evidence="2">
    <location>
        <begin position="1"/>
        <end position="26"/>
    </location>
</feature>
<protein>
    <submittedName>
        <fullName evidence="3">Uncharacterized protein</fullName>
    </submittedName>
</protein>
<sequence length="77" mass="8585">MATPEGSSLSVHTPPRAADSSPLPVNELRSARRELARARRSLRDIREALNNIVDNGTAENEEVIENLEHQELEALDR</sequence>
<feature type="coiled-coil region" evidence="1">
    <location>
        <begin position="28"/>
        <end position="73"/>
    </location>
</feature>
<feature type="non-terminal residue" evidence="3">
    <location>
        <position position="77"/>
    </location>
</feature>
<name>C5M1H2_PERM5</name>
<evidence type="ECO:0000313" key="4">
    <source>
        <dbReference type="Proteomes" id="UP000007800"/>
    </source>
</evidence>
<dbReference type="Proteomes" id="UP000007800">
    <property type="component" value="Unassembled WGS sequence"/>
</dbReference>
<evidence type="ECO:0000256" key="1">
    <source>
        <dbReference type="SAM" id="Coils"/>
    </source>
</evidence>
<evidence type="ECO:0000256" key="2">
    <source>
        <dbReference type="SAM" id="MobiDB-lite"/>
    </source>
</evidence>
<accession>C5M1H2</accession>
<dbReference type="AlphaFoldDB" id="C5M1H2"/>
<dbReference type="EMBL" id="GG687419">
    <property type="protein sequence ID" value="EEQ97170.1"/>
    <property type="molecule type" value="Genomic_DNA"/>
</dbReference>
<dbReference type="RefSeq" id="XP_002764453.1">
    <property type="nucleotide sequence ID" value="XM_002764407.1"/>
</dbReference>
<organism evidence="4">
    <name type="scientific">Perkinsus marinus (strain ATCC 50983 / TXsc)</name>
    <dbReference type="NCBI Taxonomy" id="423536"/>
    <lineage>
        <taxon>Eukaryota</taxon>
        <taxon>Sar</taxon>
        <taxon>Alveolata</taxon>
        <taxon>Perkinsozoa</taxon>
        <taxon>Perkinsea</taxon>
        <taxon>Perkinsida</taxon>
        <taxon>Perkinsidae</taxon>
        <taxon>Perkinsus</taxon>
    </lineage>
</organism>